<dbReference type="EMBL" id="FQYO01000004">
    <property type="protein sequence ID" value="SHI97875.1"/>
    <property type="molecule type" value="Genomic_DNA"/>
</dbReference>
<evidence type="ECO:0000259" key="1">
    <source>
        <dbReference type="Pfam" id="PF14220"/>
    </source>
</evidence>
<protein>
    <recommendedName>
        <fullName evidence="1">DUF4329 domain-containing protein</fullName>
    </recommendedName>
</protein>
<dbReference type="Pfam" id="PF14220">
    <property type="entry name" value="DUF4329"/>
    <property type="match status" value="1"/>
</dbReference>
<dbReference type="Proteomes" id="UP000184292">
    <property type="component" value="Unassembled WGS sequence"/>
</dbReference>
<reference evidence="2 3" key="1">
    <citation type="submission" date="2016-11" db="EMBL/GenBank/DDBJ databases">
        <authorList>
            <person name="Jaros S."/>
            <person name="Januszkiewicz K."/>
            <person name="Wedrychowicz H."/>
        </authorList>
    </citation>
    <scope>NUCLEOTIDE SEQUENCE [LARGE SCALE GENOMIC DNA]</scope>
    <source>
        <strain evidence="2 3">DSM 100565</strain>
    </source>
</reference>
<proteinExistence type="predicted"/>
<gene>
    <name evidence="2" type="ORF">SAMN05444417_2354</name>
</gene>
<evidence type="ECO:0000313" key="3">
    <source>
        <dbReference type="Proteomes" id="UP000184292"/>
    </source>
</evidence>
<keyword evidence="3" id="KW-1185">Reference proteome</keyword>
<sequence>MPQGHGSLVPAGPLVGLPLNGLQRTAASIARPGRPATAEATGTGAELAYVRDILTELQRVSFRENREYCGYIGLDPSGRLMRTDLSAGVEAGCALPVIPSGMRALASFHTHSTYSPLYASEFPTTQDMRSDSALGVDGYISTPGGRLWYVDSDTMTVRQICGRGCLPQDPNYRPEDDGPVRPQFTFDELARFERGML</sequence>
<dbReference type="AlphaFoldDB" id="A0A1M6FJL5"/>
<organism evidence="2 3">
    <name type="scientific">Wenxinia saemankumensis</name>
    <dbReference type="NCBI Taxonomy" id="1447782"/>
    <lineage>
        <taxon>Bacteria</taxon>
        <taxon>Pseudomonadati</taxon>
        <taxon>Pseudomonadota</taxon>
        <taxon>Alphaproteobacteria</taxon>
        <taxon>Rhodobacterales</taxon>
        <taxon>Roseobacteraceae</taxon>
        <taxon>Wenxinia</taxon>
    </lineage>
</organism>
<dbReference type="InterPro" id="IPR025479">
    <property type="entry name" value="DUF4329"/>
</dbReference>
<evidence type="ECO:0000313" key="2">
    <source>
        <dbReference type="EMBL" id="SHI97875.1"/>
    </source>
</evidence>
<accession>A0A1M6FJL5</accession>
<name>A0A1M6FJL5_9RHOB</name>
<feature type="domain" description="DUF4329" evidence="1">
    <location>
        <begin position="49"/>
        <end position="162"/>
    </location>
</feature>